<dbReference type="Proteomes" id="UP000240934">
    <property type="component" value="Segment"/>
</dbReference>
<accession>A0A2H4YEW0</accession>
<evidence type="ECO:0000313" key="2">
    <source>
        <dbReference type="Proteomes" id="UP000240934"/>
    </source>
</evidence>
<reference evidence="1 2" key="1">
    <citation type="submission" date="2017-10" db="EMBL/GenBank/DDBJ databases">
        <title>Antibacterial composition for extension of chilled fish shelf life and decreasing of risk of food-borne infections, bacteriophage strains for its preparation.</title>
        <authorList>
            <person name="Zulkarneev E.R."/>
            <person name="Aleshkin A.V."/>
            <person name="Rubalsky O.V."/>
            <person name="Kiseleva I.A."/>
            <person name="Rubalskii E.O."/>
            <person name="Lebedev S.N."/>
        </authorList>
    </citation>
    <scope>NUCLEOTIDE SEQUENCE [LARGE SCALE GENOMIC DNA]</scope>
</reference>
<gene>
    <name evidence="1" type="ORF">Ah1_00161</name>
</gene>
<protein>
    <submittedName>
        <fullName evidence="1">Uncharacterized protein</fullName>
    </submittedName>
</protein>
<sequence length="103" mass="12633">MHYYDFDKQKNIRVSRFQRLYLARKFHNGARVCRYINEMHQQNRLVYVAESPFNAVEDKKMLIASVSEFAFRRELARQKDDFNFKMHQALHQANWEYEHDSDD</sequence>
<proteinExistence type="predicted"/>
<organism evidence="1 2">
    <name type="scientific">Aeromonas phage Ah1</name>
    <dbReference type="NCBI Taxonomy" id="2053701"/>
    <lineage>
        <taxon>Viruses</taxon>
        <taxon>Duplodnaviria</taxon>
        <taxon>Heunggongvirae</taxon>
        <taxon>Uroviricota</taxon>
        <taxon>Caudoviricetes</taxon>
        <taxon>Pantevenvirales</taxon>
        <taxon>Straboviridae</taxon>
        <taxon>Cinqassovirus</taxon>
        <taxon>Cinqassovirus ah1</taxon>
    </lineage>
</organism>
<name>A0A2H4YEW0_9CAUD</name>
<dbReference type="EMBL" id="MG250483">
    <property type="protein sequence ID" value="AUE22702.1"/>
    <property type="molecule type" value="Genomic_DNA"/>
</dbReference>
<evidence type="ECO:0000313" key="1">
    <source>
        <dbReference type="EMBL" id="AUE22702.1"/>
    </source>
</evidence>
<keyword evidence="2" id="KW-1185">Reference proteome</keyword>